<accession>A0A149UTQ4</accession>
<sequence>MERPQADSLLTVREVSAKVGLSRASIYNHMHRGIFPKPTKLRSGAVRWKSSTINRWIANPEAETAPL</sequence>
<reference evidence="1 2" key="1">
    <citation type="submission" date="2015-06" db="EMBL/GenBank/DDBJ databases">
        <title>Improved classification and identification of acetic acid bacteria using matrix-assisted laser desorption/ionization time-of-flight mass spectrometry; Gluconobacter nephelii and Gluconobacter uchimurae are later heterotypic synonyms of Gluconobacter japonicus and Gluconobacter oxydans, respectively.</title>
        <authorList>
            <person name="Li L."/>
            <person name="Cleenwerck I."/>
            <person name="De Vuyst L."/>
            <person name="Vandamme P."/>
        </authorList>
    </citation>
    <scope>NUCLEOTIDE SEQUENCE [LARGE SCALE GENOMIC DNA]</scope>
    <source>
        <strain evidence="1 2">LMG 1608</strain>
    </source>
</reference>
<dbReference type="EMBL" id="LHZY01000029">
    <property type="protein sequence ID" value="KXV71318.1"/>
    <property type="molecule type" value="Genomic_DNA"/>
</dbReference>
<evidence type="ECO:0000313" key="1">
    <source>
        <dbReference type="EMBL" id="KXV71318.1"/>
    </source>
</evidence>
<dbReference type="InterPro" id="IPR009061">
    <property type="entry name" value="DNA-bd_dom_put_sf"/>
</dbReference>
<gene>
    <name evidence="1" type="ORF">AD952_09705</name>
</gene>
<dbReference type="SUPFAM" id="SSF46955">
    <property type="entry name" value="Putative DNA-binding domain"/>
    <property type="match status" value="1"/>
</dbReference>
<dbReference type="Proteomes" id="UP000075312">
    <property type="component" value="Unassembled WGS sequence"/>
</dbReference>
<dbReference type="AlphaFoldDB" id="A0A149UTQ4"/>
<comment type="caution">
    <text evidence="1">The sequence shown here is derived from an EMBL/GenBank/DDBJ whole genome shotgun (WGS) entry which is preliminary data.</text>
</comment>
<dbReference type="InterPro" id="IPR052931">
    <property type="entry name" value="Prophage_regulatory_activator"/>
</dbReference>
<dbReference type="PANTHER" id="PTHR36154:SF1">
    <property type="entry name" value="DNA-BINDING TRANSCRIPTIONAL ACTIVATOR ALPA"/>
    <property type="match status" value="1"/>
</dbReference>
<evidence type="ECO:0000313" key="2">
    <source>
        <dbReference type="Proteomes" id="UP000075312"/>
    </source>
</evidence>
<organism evidence="1 2">
    <name type="scientific">Acetobacter cerevisiae</name>
    <dbReference type="NCBI Taxonomy" id="178900"/>
    <lineage>
        <taxon>Bacteria</taxon>
        <taxon>Pseudomonadati</taxon>
        <taxon>Pseudomonadota</taxon>
        <taxon>Alphaproteobacteria</taxon>
        <taxon>Acetobacterales</taxon>
        <taxon>Acetobacteraceae</taxon>
        <taxon>Acetobacter</taxon>
    </lineage>
</organism>
<protein>
    <submittedName>
        <fullName evidence="1">Uncharacterized protein</fullName>
    </submittedName>
</protein>
<dbReference type="InterPro" id="IPR010260">
    <property type="entry name" value="AlpA"/>
</dbReference>
<dbReference type="PATRIC" id="fig|178900.6.peg.3153"/>
<name>A0A149UTQ4_9PROT</name>
<dbReference type="Pfam" id="PF05930">
    <property type="entry name" value="Phage_AlpA"/>
    <property type="match status" value="1"/>
</dbReference>
<proteinExistence type="predicted"/>
<dbReference type="PANTHER" id="PTHR36154">
    <property type="entry name" value="DNA-BINDING TRANSCRIPTIONAL ACTIVATOR ALPA"/>
    <property type="match status" value="1"/>
</dbReference>
<dbReference type="Gene3D" id="1.10.238.160">
    <property type="match status" value="1"/>
</dbReference>